<dbReference type="EC" id="1.-.-.-" evidence="6"/>
<dbReference type="PRINTS" id="PR00469">
    <property type="entry name" value="PNDRDTASEII"/>
</dbReference>
<dbReference type="SUPFAM" id="SSF54862">
    <property type="entry name" value="4Fe-4S ferredoxins"/>
    <property type="match status" value="1"/>
</dbReference>
<dbReference type="PANTHER" id="PTHR42949:SF3">
    <property type="entry name" value="ANAEROBIC GLYCEROL-3-PHOSPHATE DEHYDROGENASE SUBUNIT B"/>
    <property type="match status" value="1"/>
</dbReference>
<keyword evidence="2 6" id="KW-0560">Oxidoreductase</keyword>
<dbReference type="Gene3D" id="3.50.50.60">
    <property type="entry name" value="FAD/NAD(P)-binding domain"/>
    <property type="match status" value="2"/>
</dbReference>
<dbReference type="Pfam" id="PF07992">
    <property type="entry name" value="Pyr_redox_2"/>
    <property type="match status" value="1"/>
</dbReference>
<sequence length="500" mass="52353">MGDRTAKVDVAIVGAGPAGLWAGISASGAGAVVSVIDENLRPGGQLVKQIHKFFGSAQHHAGQRGMAIASGLYHQAEAAGCRFSLNRRVYGVYGRGPFRLAMATEGGTEYLDARSLILATGASENALAFPGWTLPGVMTAGAIQTLVNLQRVVPGHRVLMIGAGNVGLIVSYQLLLAGISVAAVVDSKPDVGGYWVHAAKLAKAGVPLLTGHTILGVRGEERVRSALVKDLRSPRQPVEIAVDTVCLAVGMTPSVRLVSLLGGHLVFEGGKGGFVPAGGETVSGIPGLFAAGDASGVAEASIAMEEGKMAGICASRYLGLISEKEEQEKSRGIRETLAELRQPVRPVREEFSPSLSLFSSPVRRVIMECPQEIPCNPCEKNCPRGAIKIGRPITNRPQVDHALCSGCGNCVAVCPGMACYLLEYDRGGEKAKLSFAYEGWPLVHRGDWVMAVAGDGRKLGRVQVEKVKSLKAYSATSVVTVAAGPELAPYIRGMARGENG</sequence>
<dbReference type="GO" id="GO:0016491">
    <property type="term" value="F:oxidoreductase activity"/>
    <property type="evidence" value="ECO:0007669"/>
    <property type="project" value="UniProtKB-KW"/>
</dbReference>
<dbReference type="PRINTS" id="PR00368">
    <property type="entry name" value="FADPNR"/>
</dbReference>
<dbReference type="EMBL" id="LR746496">
    <property type="protein sequence ID" value="CAA7601043.1"/>
    <property type="molecule type" value="Genomic_DNA"/>
</dbReference>
<keyword evidence="3" id="KW-0408">Iron</keyword>
<dbReference type="Gene3D" id="3.30.70.20">
    <property type="match status" value="1"/>
</dbReference>
<dbReference type="SUPFAM" id="SSF51905">
    <property type="entry name" value="FAD/NAD(P)-binding domain"/>
    <property type="match status" value="1"/>
</dbReference>
<keyword evidence="1" id="KW-0479">Metal-binding</keyword>
<reference evidence="6" key="2">
    <citation type="submission" date="2020-01" db="EMBL/GenBank/DDBJ databases">
        <authorList>
            <person name="Hornung B."/>
        </authorList>
    </citation>
    <scope>NUCLEOTIDE SEQUENCE</scope>
    <source>
        <strain evidence="6">PacBioINE</strain>
    </source>
</reference>
<protein>
    <submittedName>
        <fullName evidence="6">Pyridine nucleotide disulphide reductase class-II</fullName>
        <ecNumber evidence="6">1.-.-.-</ecNumber>
    </submittedName>
    <submittedName>
        <fullName evidence="7">Pyridine nucleotide-disulfide oxidoreductase protein</fullName>
    </submittedName>
</protein>
<dbReference type="Proteomes" id="UP000836597">
    <property type="component" value="Chromosome"/>
</dbReference>
<dbReference type="InterPro" id="IPR017900">
    <property type="entry name" value="4Fe4S_Fe_S_CS"/>
</dbReference>
<dbReference type="PANTHER" id="PTHR42949">
    <property type="entry name" value="ANAEROBIC GLYCEROL-3-PHOSPHATE DEHYDROGENASE SUBUNIT B"/>
    <property type="match status" value="1"/>
</dbReference>
<dbReference type="GO" id="GO:0051536">
    <property type="term" value="F:iron-sulfur cluster binding"/>
    <property type="evidence" value="ECO:0007669"/>
    <property type="project" value="UniProtKB-KW"/>
</dbReference>
<dbReference type="AlphaFoldDB" id="A0A8S0VWN0"/>
<dbReference type="PROSITE" id="PS51379">
    <property type="entry name" value="4FE4S_FER_2"/>
    <property type="match status" value="1"/>
</dbReference>
<organism evidence="6">
    <name type="scientific">Acididesulfobacillus acetoxydans</name>
    <dbReference type="NCBI Taxonomy" id="1561005"/>
    <lineage>
        <taxon>Bacteria</taxon>
        <taxon>Bacillati</taxon>
        <taxon>Bacillota</taxon>
        <taxon>Clostridia</taxon>
        <taxon>Eubacteriales</taxon>
        <taxon>Peptococcaceae</taxon>
        <taxon>Acididesulfobacillus</taxon>
    </lineage>
</organism>
<dbReference type="InterPro" id="IPR051691">
    <property type="entry name" value="Metab_Enz_Cyan_OpOx_G3PDH"/>
</dbReference>
<evidence type="ECO:0000256" key="1">
    <source>
        <dbReference type="ARBA" id="ARBA00022723"/>
    </source>
</evidence>
<dbReference type="EMBL" id="CDGJ01000036">
    <property type="protein sequence ID" value="CEJ06917.1"/>
    <property type="molecule type" value="Genomic_DNA"/>
</dbReference>
<evidence type="ECO:0000313" key="6">
    <source>
        <dbReference type="EMBL" id="CAA7601043.1"/>
    </source>
</evidence>
<proteinExistence type="predicted"/>
<dbReference type="InterPro" id="IPR017896">
    <property type="entry name" value="4Fe4S_Fe-S-bd"/>
</dbReference>
<keyword evidence="4" id="KW-0411">Iron-sulfur</keyword>
<dbReference type="PROSITE" id="PS00198">
    <property type="entry name" value="4FE4S_FER_1"/>
    <property type="match status" value="1"/>
</dbReference>
<dbReference type="KEGG" id="aacx:DEACI_1696"/>
<dbReference type="Pfam" id="PF12838">
    <property type="entry name" value="Fer4_7"/>
    <property type="match status" value="1"/>
</dbReference>
<evidence type="ECO:0000256" key="4">
    <source>
        <dbReference type="ARBA" id="ARBA00023014"/>
    </source>
</evidence>
<dbReference type="InterPro" id="IPR023753">
    <property type="entry name" value="FAD/NAD-binding_dom"/>
</dbReference>
<accession>A0A8S0VWN0</accession>
<evidence type="ECO:0000313" key="8">
    <source>
        <dbReference type="Proteomes" id="UP001071230"/>
    </source>
</evidence>
<dbReference type="InterPro" id="IPR036188">
    <property type="entry name" value="FAD/NAD-bd_sf"/>
</dbReference>
<feature type="domain" description="4Fe-4S ferredoxin-type" evidence="5">
    <location>
        <begin position="395"/>
        <end position="424"/>
    </location>
</feature>
<reference evidence="7" key="1">
    <citation type="submission" date="2014-11" db="EMBL/GenBank/DDBJ databases">
        <authorList>
            <person name="Hornung B.V."/>
        </authorList>
    </citation>
    <scope>NUCLEOTIDE SEQUENCE</scope>
    <source>
        <strain evidence="7">INE</strain>
    </source>
</reference>
<evidence type="ECO:0000259" key="5">
    <source>
        <dbReference type="PROSITE" id="PS51379"/>
    </source>
</evidence>
<evidence type="ECO:0000256" key="2">
    <source>
        <dbReference type="ARBA" id="ARBA00023002"/>
    </source>
</evidence>
<keyword evidence="8" id="KW-1185">Reference proteome</keyword>
<evidence type="ECO:0000256" key="3">
    <source>
        <dbReference type="ARBA" id="ARBA00023004"/>
    </source>
</evidence>
<dbReference type="RefSeq" id="WP_240984618.1">
    <property type="nucleotide sequence ID" value="NZ_CDGJ01000036.1"/>
</dbReference>
<evidence type="ECO:0000313" key="7">
    <source>
        <dbReference type="EMBL" id="CEJ06917.1"/>
    </source>
</evidence>
<name>A0A8S0VWN0_9FIRM</name>
<dbReference type="GO" id="GO:0046872">
    <property type="term" value="F:metal ion binding"/>
    <property type="evidence" value="ECO:0007669"/>
    <property type="project" value="UniProtKB-KW"/>
</dbReference>
<dbReference type="Proteomes" id="UP001071230">
    <property type="component" value="Unassembled WGS sequence"/>
</dbReference>
<gene>
    <name evidence="7" type="ORF">DEACI_1371</name>
    <name evidence="6" type="ORF">DEACI_1696</name>
</gene>